<evidence type="ECO:0000256" key="5">
    <source>
        <dbReference type="SAM" id="SignalP"/>
    </source>
</evidence>
<accession>A0AAE1JGH8</accession>
<keyword evidence="4" id="KW-0472">Membrane</keyword>
<dbReference type="Proteomes" id="UP001293593">
    <property type="component" value="Unassembled WGS sequence"/>
</dbReference>
<feature type="transmembrane region" description="Helical" evidence="4">
    <location>
        <begin position="343"/>
        <end position="367"/>
    </location>
</feature>
<keyword evidence="8" id="KW-1185">Reference proteome</keyword>
<keyword evidence="2" id="KW-1015">Disulfide bond</keyword>
<dbReference type="SUPFAM" id="SSF51110">
    <property type="entry name" value="alpha-D-mannose-specific plant lectins"/>
    <property type="match status" value="1"/>
</dbReference>
<feature type="domain" description="Bulb-type lectin" evidence="6">
    <location>
        <begin position="32"/>
        <end position="166"/>
    </location>
</feature>
<dbReference type="InterPro" id="IPR001480">
    <property type="entry name" value="Bulb-type_lectin_dom"/>
</dbReference>
<keyword evidence="3" id="KW-0325">Glycoprotein</keyword>
<dbReference type="AlphaFoldDB" id="A0AAE1JGH8"/>
<dbReference type="PANTHER" id="PTHR32444">
    <property type="entry name" value="BULB-TYPE LECTIN DOMAIN-CONTAINING PROTEIN"/>
    <property type="match status" value="1"/>
</dbReference>
<dbReference type="Gene3D" id="2.90.10.10">
    <property type="entry name" value="Bulb-type lectin domain"/>
    <property type="match status" value="1"/>
</dbReference>
<dbReference type="PROSITE" id="PS50927">
    <property type="entry name" value="BULB_LECTIN"/>
    <property type="match status" value="1"/>
</dbReference>
<dbReference type="PANTHER" id="PTHR32444:SF128">
    <property type="entry name" value="CURCULIN-LIKE (MANNOSE-BINDING) LECTIN FAMILY PROTEIN"/>
    <property type="match status" value="1"/>
</dbReference>
<evidence type="ECO:0000259" key="6">
    <source>
        <dbReference type="PROSITE" id="PS50927"/>
    </source>
</evidence>
<keyword evidence="4" id="KW-0812">Transmembrane</keyword>
<keyword evidence="4" id="KW-1133">Transmembrane helix</keyword>
<evidence type="ECO:0000256" key="4">
    <source>
        <dbReference type="SAM" id="Phobius"/>
    </source>
</evidence>
<evidence type="ECO:0000313" key="8">
    <source>
        <dbReference type="Proteomes" id="UP001293593"/>
    </source>
</evidence>
<dbReference type="EMBL" id="JAWXYG010000022">
    <property type="protein sequence ID" value="KAK4252679.1"/>
    <property type="molecule type" value="Genomic_DNA"/>
</dbReference>
<dbReference type="InterPro" id="IPR036426">
    <property type="entry name" value="Bulb-type_lectin_dom_sf"/>
</dbReference>
<proteinExistence type="predicted"/>
<keyword evidence="1 5" id="KW-0732">Signal</keyword>
<sequence length="370" mass="41982">MADLQNSLLIYHLHFLILLLCRNIISVIAEETNTLNQSYTLNFTSFLVSNNKNFTLGFVKPFVDYNNNNTYLAIWNSKYESPSSPVWIANRDTPITNASFATLFIHHTGKFVINRTHDGHPIQLCPGGETNNNDNVNYNNTKAVLLDNGNLVLAEVNSNGSVGRTLWQSFDCPTDTLLPGMKLGINHRTGRNWTLTSWLAPDEPSQGAFTLEWNPNGQELVVRRRGMIFWNSGMLKNVGDDIGRKTTFENLQFMEGFTEYKYYRLRSNKSLDEEVFSYSLKYDPMDPSTYKSIQMRIDYRGGISFSQDGSALLLEDTCYGYSTENGCAKWSQPKCRSDEGTRFVLWACGLAPLEIGLTLLVVVIIMMKME</sequence>
<dbReference type="Pfam" id="PF01453">
    <property type="entry name" value="B_lectin"/>
    <property type="match status" value="1"/>
</dbReference>
<evidence type="ECO:0000256" key="1">
    <source>
        <dbReference type="ARBA" id="ARBA00022729"/>
    </source>
</evidence>
<reference evidence="7" key="1">
    <citation type="submission" date="2023-10" db="EMBL/GenBank/DDBJ databases">
        <title>Chromosome-level genome of the transformable northern wattle, Acacia crassicarpa.</title>
        <authorList>
            <person name="Massaro I."/>
            <person name="Sinha N.R."/>
            <person name="Poethig S."/>
            <person name="Leichty A.R."/>
        </authorList>
    </citation>
    <scope>NUCLEOTIDE SEQUENCE</scope>
    <source>
        <strain evidence="7">Acra3RX</strain>
        <tissue evidence="7">Leaf</tissue>
    </source>
</reference>
<evidence type="ECO:0000256" key="2">
    <source>
        <dbReference type="ARBA" id="ARBA00023157"/>
    </source>
</evidence>
<name>A0AAE1JGH8_9FABA</name>
<dbReference type="SMART" id="SM00108">
    <property type="entry name" value="B_lectin"/>
    <property type="match status" value="1"/>
</dbReference>
<protein>
    <recommendedName>
        <fullName evidence="6">Bulb-type lectin domain-containing protein</fullName>
    </recommendedName>
</protein>
<organism evidence="7 8">
    <name type="scientific">Acacia crassicarpa</name>
    <name type="common">northern wattle</name>
    <dbReference type="NCBI Taxonomy" id="499986"/>
    <lineage>
        <taxon>Eukaryota</taxon>
        <taxon>Viridiplantae</taxon>
        <taxon>Streptophyta</taxon>
        <taxon>Embryophyta</taxon>
        <taxon>Tracheophyta</taxon>
        <taxon>Spermatophyta</taxon>
        <taxon>Magnoliopsida</taxon>
        <taxon>eudicotyledons</taxon>
        <taxon>Gunneridae</taxon>
        <taxon>Pentapetalae</taxon>
        <taxon>rosids</taxon>
        <taxon>fabids</taxon>
        <taxon>Fabales</taxon>
        <taxon>Fabaceae</taxon>
        <taxon>Caesalpinioideae</taxon>
        <taxon>mimosoid clade</taxon>
        <taxon>Acacieae</taxon>
        <taxon>Acacia</taxon>
    </lineage>
</organism>
<feature type="chain" id="PRO_5042118877" description="Bulb-type lectin domain-containing protein" evidence="5">
    <location>
        <begin position="30"/>
        <end position="370"/>
    </location>
</feature>
<comment type="caution">
    <text evidence="7">The sequence shown here is derived from an EMBL/GenBank/DDBJ whole genome shotgun (WGS) entry which is preliminary data.</text>
</comment>
<feature type="signal peptide" evidence="5">
    <location>
        <begin position="1"/>
        <end position="29"/>
    </location>
</feature>
<gene>
    <name evidence="7" type="ORF">QN277_014423</name>
</gene>
<evidence type="ECO:0000256" key="3">
    <source>
        <dbReference type="ARBA" id="ARBA00023180"/>
    </source>
</evidence>
<evidence type="ECO:0000313" key="7">
    <source>
        <dbReference type="EMBL" id="KAK4252679.1"/>
    </source>
</evidence>